<evidence type="ECO:0000256" key="15">
    <source>
        <dbReference type="SAM" id="MobiDB-lite"/>
    </source>
</evidence>
<evidence type="ECO:0000256" key="11">
    <source>
        <dbReference type="ARBA" id="ARBA00022989"/>
    </source>
</evidence>
<dbReference type="PANTHER" id="PTHR48007">
    <property type="entry name" value="LEUCINE-RICH REPEAT RECEPTOR-LIKE PROTEIN KINASE PXC1"/>
    <property type="match status" value="1"/>
</dbReference>
<accession>A0AAE2BJ33</accession>
<dbReference type="FunFam" id="3.30.200.20:FF:000454">
    <property type="entry name" value="Leucine-rich repeat receptor-like tyrosine-protein kinase PXC3"/>
    <property type="match status" value="1"/>
</dbReference>
<dbReference type="Pfam" id="PF07714">
    <property type="entry name" value="PK_Tyr_Ser-Thr"/>
    <property type="match status" value="1"/>
</dbReference>
<dbReference type="InterPro" id="IPR003591">
    <property type="entry name" value="Leu-rich_rpt_typical-subtyp"/>
</dbReference>
<keyword evidence="11 16" id="KW-1133">Transmembrane helix</keyword>
<dbReference type="InterPro" id="IPR032675">
    <property type="entry name" value="LRR_dom_sf"/>
</dbReference>
<dbReference type="Gene3D" id="1.10.510.10">
    <property type="entry name" value="Transferase(Phosphotransferase) domain 1"/>
    <property type="match status" value="1"/>
</dbReference>
<feature type="region of interest" description="Disordered" evidence="15">
    <location>
        <begin position="1118"/>
        <end position="1144"/>
    </location>
</feature>
<evidence type="ECO:0000256" key="7">
    <source>
        <dbReference type="ARBA" id="ARBA00022729"/>
    </source>
</evidence>
<reference evidence="18" key="2">
    <citation type="journal article" date="2024" name="Plant">
        <title>Genomic evolution and insights into agronomic trait innovations of Sesamum species.</title>
        <authorList>
            <person name="Miao H."/>
            <person name="Wang L."/>
            <person name="Qu L."/>
            <person name="Liu H."/>
            <person name="Sun Y."/>
            <person name="Le M."/>
            <person name="Wang Q."/>
            <person name="Wei S."/>
            <person name="Zheng Y."/>
            <person name="Lin W."/>
            <person name="Duan Y."/>
            <person name="Cao H."/>
            <person name="Xiong S."/>
            <person name="Wang X."/>
            <person name="Wei L."/>
            <person name="Li C."/>
            <person name="Ma Q."/>
            <person name="Ju M."/>
            <person name="Zhao R."/>
            <person name="Li G."/>
            <person name="Mu C."/>
            <person name="Tian Q."/>
            <person name="Mei H."/>
            <person name="Zhang T."/>
            <person name="Gao T."/>
            <person name="Zhang H."/>
        </authorList>
    </citation>
    <scope>NUCLEOTIDE SEQUENCE</scope>
    <source>
        <strain evidence="18">K16</strain>
    </source>
</reference>
<feature type="region of interest" description="Disordered" evidence="15">
    <location>
        <begin position="1184"/>
        <end position="1224"/>
    </location>
</feature>
<keyword evidence="10" id="KW-0067">ATP-binding</keyword>
<evidence type="ECO:0000256" key="10">
    <source>
        <dbReference type="ARBA" id="ARBA00022840"/>
    </source>
</evidence>
<dbReference type="SUPFAM" id="SSF52058">
    <property type="entry name" value="L domain-like"/>
    <property type="match status" value="2"/>
</dbReference>
<dbReference type="PRINTS" id="PR00019">
    <property type="entry name" value="LEURICHRPT"/>
</dbReference>
<feature type="compositionally biased region" description="Polar residues" evidence="15">
    <location>
        <begin position="1207"/>
        <end position="1221"/>
    </location>
</feature>
<evidence type="ECO:0000256" key="8">
    <source>
        <dbReference type="ARBA" id="ARBA00022737"/>
    </source>
</evidence>
<reference evidence="18" key="1">
    <citation type="submission" date="2020-06" db="EMBL/GenBank/DDBJ databases">
        <authorList>
            <person name="Li T."/>
            <person name="Hu X."/>
            <person name="Zhang T."/>
            <person name="Song X."/>
            <person name="Zhang H."/>
            <person name="Dai N."/>
            <person name="Sheng W."/>
            <person name="Hou X."/>
            <person name="Wei L."/>
        </authorList>
    </citation>
    <scope>NUCLEOTIDE SEQUENCE</scope>
    <source>
        <strain evidence="18">K16</strain>
        <tissue evidence="18">Leaf</tissue>
    </source>
</reference>
<dbReference type="GO" id="GO:0004672">
    <property type="term" value="F:protein kinase activity"/>
    <property type="evidence" value="ECO:0007669"/>
    <property type="project" value="InterPro"/>
</dbReference>
<dbReference type="GO" id="GO:0005886">
    <property type="term" value="C:plasma membrane"/>
    <property type="evidence" value="ECO:0007669"/>
    <property type="project" value="UniProtKB-SubCell"/>
</dbReference>
<feature type="compositionally biased region" description="Low complexity" evidence="15">
    <location>
        <begin position="1125"/>
        <end position="1144"/>
    </location>
</feature>
<evidence type="ECO:0000256" key="14">
    <source>
        <dbReference type="ARBA" id="ARBA00023180"/>
    </source>
</evidence>
<comment type="subcellular location">
    <subcellularLocation>
        <location evidence="1">Cell membrane</location>
    </subcellularLocation>
    <subcellularLocation>
        <location evidence="2">Membrane</location>
        <topology evidence="2">Single-pass type I membrane protein</topology>
    </subcellularLocation>
</comment>
<feature type="transmembrane region" description="Helical" evidence="16">
    <location>
        <begin position="764"/>
        <end position="785"/>
    </location>
</feature>
<dbReference type="GO" id="GO:0006952">
    <property type="term" value="P:defense response"/>
    <property type="evidence" value="ECO:0007669"/>
    <property type="project" value="UniProtKB-ARBA"/>
</dbReference>
<dbReference type="InterPro" id="IPR001245">
    <property type="entry name" value="Ser-Thr/Tyr_kinase_cat_dom"/>
</dbReference>
<keyword evidence="14" id="KW-0325">Glycoprotein</keyword>
<proteinExistence type="predicted"/>
<keyword evidence="5" id="KW-0808">Transferase</keyword>
<keyword evidence="9" id="KW-0547">Nucleotide-binding</keyword>
<keyword evidence="4" id="KW-0433">Leucine-rich repeat</keyword>
<keyword evidence="19" id="KW-1185">Reference proteome</keyword>
<dbReference type="SUPFAM" id="SSF56112">
    <property type="entry name" value="Protein kinase-like (PK-like)"/>
    <property type="match status" value="1"/>
</dbReference>
<sequence length="1292" mass="143813">MRNGSLDLLDISHSRNGKNLLLLKIRKLTGFVQGPKGWPSSGFDLAEDDAKYISSCHIAVMSCIFGNSDRLRSPMWKTVPIPLQTFSLFSLYQSLVYQEKMYALSCLDEVTLQTLSSEGQMPDSMGFVGLWKIVVVKNLPYTDMRRVGKIPKLLPHRLFPSARYSIWLDSKLRLQLDPLLILDTSSEKRAHTPMSNLFSCLWFNEVERFTPRDQLSFAYTYHKLRKMNPGKRFYLNMFKMTCTDNIFGVEYIGIRGVLFMWMREIINKYIEKHATCMGMGVYIAYWNLQWDGVNRDPTNTNTKTRTEHQSFGHCFIPSYAVVSAMIRVYEIFQNDTGPGPSFVWNDVGKYSNPCSWKGVYCSHDNSSINKLSFSLFSISTSEFLSPLCTFPTLESLDVSNNQLSSIPDEFFTGCGRSNVEFLDFSHNSLKGEIRLQLDGLDSLRTLNLSHNIFTGTIPTNLGKLNLLEELQLSTNLFSGEIPAQIIRYKNLRLIDLSLNELSGSIPQEFGELTRLETLLLSVNNLSGGIPSSLSNVTTLQRFAANQNKFNGTIPSGITSYLRSLDLSFNKLTGTIPSDLLSGSNLQSLDLSYNELDGSIPADISTRLFRLRLGSNSLNGTLPAGSLGSLVELMYLELDNNSLTGPVPSELSMCKQLALLNLAQNRLTGLLPPELGNITNLQVLNLQLNKLVGEIPPQITMLNRLQKLNLSRNSLNGSIPMSSSLKNLANLNLQVDTKGNKDLIYAKSNPPLAPQRKRKSLASDIVIAVASAAMAIGLLMMIAVFISRKYNRINDENMQSIEDSAPPEVVRGNLLTPNSIHRSNIDFRTAMKAVADPSNIMLKTRFSTYYKAMMPSGVSYFVKKLNWSDKIFQLGSHEKFGEELEVLGKLCNSNVMIPLAYVLTVDSAYLFYDFAPKGTLSNVLHYRRGSTLDWASRYSIAIGVSQGLTFLHECNSGPILLLDLSSRSIMLKSLNEPQVGDIELCKVIDPLKSTSNLSTVASVGYIPPEYAYTMRVTAAGNIYSFGVVLLELLTGKPAVSGGTELAKWVLSNSKQQNKWDQILDAKDEKCAANATECKVITNVLAGDEKSTARQEKLEMKIMSFFSVLSVNGGDERNPLLPPILRPSAARRTPSFSSSSRSNSWDSSLELSSFSFNEESPPYSPSTPLKFKGVPFSWEQIPGIPKHQQAGFKKKESSSAHLLPLPPAGNSNSSTKKLQNQEEISPKKYHVMTSSRFQRDPFFAALVECSKEDDDGDDDDDGTVWKGRSKISRSLSDRFGFINMSASCKTQACQ</sequence>
<evidence type="ECO:0000256" key="1">
    <source>
        <dbReference type="ARBA" id="ARBA00004236"/>
    </source>
</evidence>
<evidence type="ECO:0000256" key="3">
    <source>
        <dbReference type="ARBA" id="ARBA00022475"/>
    </source>
</evidence>
<protein>
    <submittedName>
        <fullName evidence="18">Leucine-rich repeat receptor-like protein kinase</fullName>
    </submittedName>
</protein>
<keyword evidence="18" id="KW-0418">Kinase</keyword>
<evidence type="ECO:0000259" key="17">
    <source>
        <dbReference type="PROSITE" id="PS50011"/>
    </source>
</evidence>
<evidence type="ECO:0000256" key="2">
    <source>
        <dbReference type="ARBA" id="ARBA00004479"/>
    </source>
</evidence>
<gene>
    <name evidence="18" type="ORF">Sango_2334100</name>
</gene>
<keyword evidence="7" id="KW-0732">Signal</keyword>
<evidence type="ECO:0000256" key="5">
    <source>
        <dbReference type="ARBA" id="ARBA00022679"/>
    </source>
</evidence>
<dbReference type="FunFam" id="1.10.510.10:FF:000388">
    <property type="entry name" value="Leucine-rich repeat receptor-like tyrosine-protein kinase PXC3"/>
    <property type="match status" value="1"/>
</dbReference>
<dbReference type="EMBL" id="JACGWL010000014">
    <property type="protein sequence ID" value="KAK4387275.1"/>
    <property type="molecule type" value="Genomic_DNA"/>
</dbReference>
<dbReference type="InterPro" id="IPR046959">
    <property type="entry name" value="PRK1-6/SRF4-like"/>
</dbReference>
<dbReference type="InterPro" id="IPR001611">
    <property type="entry name" value="Leu-rich_rpt"/>
</dbReference>
<dbReference type="Gene3D" id="3.80.10.10">
    <property type="entry name" value="Ribonuclease Inhibitor"/>
    <property type="match status" value="4"/>
</dbReference>
<dbReference type="Pfam" id="PF13855">
    <property type="entry name" value="LRR_8"/>
    <property type="match status" value="1"/>
</dbReference>
<dbReference type="Pfam" id="PF04765">
    <property type="entry name" value="TOD1_MUCI70"/>
    <property type="match status" value="2"/>
</dbReference>
<dbReference type="Gene3D" id="3.30.200.20">
    <property type="entry name" value="Phosphorylase Kinase, domain 1"/>
    <property type="match status" value="1"/>
</dbReference>
<keyword evidence="12 16" id="KW-0472">Membrane</keyword>
<dbReference type="InterPro" id="IPR000719">
    <property type="entry name" value="Prot_kinase_dom"/>
</dbReference>
<dbReference type="Proteomes" id="UP001289374">
    <property type="component" value="Unassembled WGS sequence"/>
</dbReference>
<keyword evidence="3" id="KW-1003">Cell membrane</keyword>
<evidence type="ECO:0000256" key="16">
    <source>
        <dbReference type="SAM" id="Phobius"/>
    </source>
</evidence>
<evidence type="ECO:0000256" key="12">
    <source>
        <dbReference type="ARBA" id="ARBA00023136"/>
    </source>
</evidence>
<dbReference type="InterPro" id="IPR011009">
    <property type="entry name" value="Kinase-like_dom_sf"/>
</dbReference>
<name>A0AAE2BJ33_9LAMI</name>
<feature type="domain" description="Protein kinase" evidence="17">
    <location>
        <begin position="834"/>
        <end position="1104"/>
    </location>
</feature>
<dbReference type="GO" id="GO:0051707">
    <property type="term" value="P:response to other organism"/>
    <property type="evidence" value="ECO:0007669"/>
    <property type="project" value="UniProtKB-ARBA"/>
</dbReference>
<evidence type="ECO:0000256" key="13">
    <source>
        <dbReference type="ARBA" id="ARBA00023170"/>
    </source>
</evidence>
<evidence type="ECO:0000313" key="18">
    <source>
        <dbReference type="EMBL" id="KAK4387275.1"/>
    </source>
</evidence>
<dbReference type="SMART" id="SM00369">
    <property type="entry name" value="LRR_TYP"/>
    <property type="match status" value="7"/>
</dbReference>
<evidence type="ECO:0000256" key="4">
    <source>
        <dbReference type="ARBA" id="ARBA00022614"/>
    </source>
</evidence>
<evidence type="ECO:0000256" key="9">
    <source>
        <dbReference type="ARBA" id="ARBA00022741"/>
    </source>
</evidence>
<dbReference type="PROSITE" id="PS50011">
    <property type="entry name" value="PROTEIN_KINASE_DOM"/>
    <property type="match status" value="1"/>
</dbReference>
<dbReference type="PROSITE" id="PS51450">
    <property type="entry name" value="LRR"/>
    <property type="match status" value="2"/>
</dbReference>
<dbReference type="InterPro" id="IPR007789">
    <property type="entry name" value="DUF688"/>
</dbReference>
<dbReference type="Pfam" id="PF00560">
    <property type="entry name" value="LRR_1"/>
    <property type="match status" value="6"/>
</dbReference>
<evidence type="ECO:0000256" key="6">
    <source>
        <dbReference type="ARBA" id="ARBA00022692"/>
    </source>
</evidence>
<dbReference type="FunFam" id="3.80.10.10:FF:000299">
    <property type="entry name" value="Piriformospora indica-insensitive protein 2"/>
    <property type="match status" value="1"/>
</dbReference>
<organism evidence="18 19">
    <name type="scientific">Sesamum angolense</name>
    <dbReference type="NCBI Taxonomy" id="2727404"/>
    <lineage>
        <taxon>Eukaryota</taxon>
        <taxon>Viridiplantae</taxon>
        <taxon>Streptophyta</taxon>
        <taxon>Embryophyta</taxon>
        <taxon>Tracheophyta</taxon>
        <taxon>Spermatophyta</taxon>
        <taxon>Magnoliopsida</taxon>
        <taxon>eudicotyledons</taxon>
        <taxon>Gunneridae</taxon>
        <taxon>Pentapetalae</taxon>
        <taxon>asterids</taxon>
        <taxon>lamiids</taxon>
        <taxon>Lamiales</taxon>
        <taxon>Pedaliaceae</taxon>
        <taxon>Sesamum</taxon>
    </lineage>
</organism>
<dbReference type="PANTHER" id="PTHR48007:SF73">
    <property type="entry name" value="LEUCINE-RICH REPEAT-CONTAINING N-TERMINAL PLANT-TYPE DOMAIN-CONTAINING PROTEIN"/>
    <property type="match status" value="1"/>
</dbReference>
<dbReference type="InterPro" id="IPR048354">
    <property type="entry name" value="TOD1_MUCI70_glycTrfase_dom"/>
</dbReference>
<keyword evidence="6 16" id="KW-0812">Transmembrane</keyword>
<keyword evidence="8" id="KW-0677">Repeat</keyword>
<dbReference type="GO" id="GO:0005524">
    <property type="term" value="F:ATP binding"/>
    <property type="evidence" value="ECO:0007669"/>
    <property type="project" value="UniProtKB-KW"/>
</dbReference>
<keyword evidence="13 18" id="KW-0675">Receptor</keyword>
<dbReference type="Pfam" id="PF05097">
    <property type="entry name" value="DUF688"/>
    <property type="match status" value="1"/>
</dbReference>
<comment type="caution">
    <text evidence="18">The sequence shown here is derived from an EMBL/GenBank/DDBJ whole genome shotgun (WGS) entry which is preliminary data.</text>
</comment>
<dbReference type="FunFam" id="3.80.10.10:FF:000095">
    <property type="entry name" value="LRR receptor-like serine/threonine-protein kinase GSO1"/>
    <property type="match status" value="1"/>
</dbReference>
<evidence type="ECO:0000313" key="19">
    <source>
        <dbReference type="Proteomes" id="UP001289374"/>
    </source>
</evidence>